<dbReference type="PANTHER" id="PTHR10000:SF8">
    <property type="entry name" value="HAD SUPERFAMILY HYDROLASE-LIKE, TYPE 3"/>
    <property type="match status" value="1"/>
</dbReference>
<accession>A0A6N7S8J4</accession>
<dbReference type="InterPro" id="IPR000150">
    <property type="entry name" value="Cof"/>
</dbReference>
<dbReference type="EMBL" id="WKPI01000024">
    <property type="protein sequence ID" value="MSC33954.1"/>
    <property type="molecule type" value="Genomic_DNA"/>
</dbReference>
<keyword evidence="4" id="KW-1185">Reference proteome</keyword>
<dbReference type="Gene3D" id="3.30.1240.10">
    <property type="match status" value="1"/>
</dbReference>
<dbReference type="NCBIfam" id="TIGR00099">
    <property type="entry name" value="Cof-subfamily"/>
    <property type="match status" value="1"/>
</dbReference>
<comment type="caution">
    <text evidence="1">The sequence shown here is derived from an EMBL/GenBank/DDBJ whole genome shotgun (WGS) entry which is preliminary data.</text>
</comment>
<evidence type="ECO:0000313" key="2">
    <source>
        <dbReference type="EMBL" id="MSC33954.1"/>
    </source>
</evidence>
<dbReference type="EMBL" id="WKPJ01000022">
    <property type="protein sequence ID" value="MSA90224.1"/>
    <property type="molecule type" value="Genomic_DNA"/>
</dbReference>
<dbReference type="Pfam" id="PF08282">
    <property type="entry name" value="Hydrolase_3"/>
    <property type="match status" value="1"/>
</dbReference>
<dbReference type="PANTHER" id="PTHR10000">
    <property type="entry name" value="PHOSPHOSERINE PHOSPHATASE"/>
    <property type="match status" value="1"/>
</dbReference>
<dbReference type="RefSeq" id="WP_154239408.1">
    <property type="nucleotide sequence ID" value="NZ_CALJPI010000198.1"/>
</dbReference>
<protein>
    <submittedName>
        <fullName evidence="1">Cof-type HAD-IIB family hydrolase</fullName>
    </submittedName>
</protein>
<keyword evidence="1" id="KW-0378">Hydrolase</keyword>
<proteinExistence type="predicted"/>
<dbReference type="GO" id="GO:0005829">
    <property type="term" value="C:cytosol"/>
    <property type="evidence" value="ECO:0007669"/>
    <property type="project" value="TreeGrafter"/>
</dbReference>
<dbReference type="InterPro" id="IPR023214">
    <property type="entry name" value="HAD_sf"/>
</dbReference>
<evidence type="ECO:0000313" key="1">
    <source>
        <dbReference type="EMBL" id="MSA90224.1"/>
    </source>
</evidence>
<dbReference type="GO" id="GO:0016791">
    <property type="term" value="F:phosphatase activity"/>
    <property type="evidence" value="ECO:0007669"/>
    <property type="project" value="TreeGrafter"/>
</dbReference>
<organism evidence="1 3">
    <name type="scientific">Holdemania massiliensis</name>
    <dbReference type="NCBI Taxonomy" id="1468449"/>
    <lineage>
        <taxon>Bacteria</taxon>
        <taxon>Bacillati</taxon>
        <taxon>Bacillota</taxon>
        <taxon>Erysipelotrichia</taxon>
        <taxon>Erysipelotrichales</taxon>
        <taxon>Erysipelotrichaceae</taxon>
        <taxon>Holdemania</taxon>
    </lineage>
</organism>
<name>A0A6N7S8J4_9FIRM</name>
<gene>
    <name evidence="2" type="ORF">GKD88_12575</name>
    <name evidence="1" type="ORF">GKE08_12905</name>
</gene>
<evidence type="ECO:0000313" key="4">
    <source>
        <dbReference type="Proteomes" id="UP000480929"/>
    </source>
</evidence>
<dbReference type="InterPro" id="IPR006379">
    <property type="entry name" value="HAD-SF_hydro_IIB"/>
</dbReference>
<dbReference type="AlphaFoldDB" id="A0A6N7S8J4"/>
<dbReference type="OrthoDB" id="9781413at2"/>
<dbReference type="Proteomes" id="UP000480929">
    <property type="component" value="Unassembled WGS sequence"/>
</dbReference>
<sequence length="273" mass="30173">MVNLAQCEIRMVCLDLDGTLFTPQKKVSERSRKAIVVCLDRGIEVILVTGRPYLFARGVALSIDPRVDVIGYVGNYRSIRSQAEGTPIARETALEILRLLQREHVWMQAKTFHHIYGNALNLIRPDYQKVTRNNPAQERIEVHSWTDPLRKIRESSDPVYKIIALGGIKVKKLTQQLSSLPGIKVYSYAKTNLEITSDQHDKGTAIRCAAKQLSIPLNQVLGVGDSLNDIEMLEVCGVRAAMGNASSALKAKADIITGTNAQDGVAQLLEQLG</sequence>
<dbReference type="Proteomes" id="UP000433575">
    <property type="component" value="Unassembled WGS sequence"/>
</dbReference>
<dbReference type="SUPFAM" id="SSF56784">
    <property type="entry name" value="HAD-like"/>
    <property type="match status" value="1"/>
</dbReference>
<dbReference type="InterPro" id="IPR036412">
    <property type="entry name" value="HAD-like_sf"/>
</dbReference>
<dbReference type="Gene3D" id="3.40.50.1000">
    <property type="entry name" value="HAD superfamily/HAD-like"/>
    <property type="match status" value="1"/>
</dbReference>
<dbReference type="GO" id="GO:0000287">
    <property type="term" value="F:magnesium ion binding"/>
    <property type="evidence" value="ECO:0007669"/>
    <property type="project" value="TreeGrafter"/>
</dbReference>
<evidence type="ECO:0000313" key="3">
    <source>
        <dbReference type="Proteomes" id="UP000433575"/>
    </source>
</evidence>
<reference evidence="3 4" key="1">
    <citation type="journal article" date="2019" name="Nat. Med.">
        <title>A library of human gut bacterial isolates paired with longitudinal multiomics data enables mechanistic microbiome research.</title>
        <authorList>
            <person name="Poyet M."/>
            <person name="Groussin M."/>
            <person name="Gibbons S.M."/>
            <person name="Avila-Pacheco J."/>
            <person name="Jiang X."/>
            <person name="Kearney S.M."/>
            <person name="Perrotta A.R."/>
            <person name="Berdy B."/>
            <person name="Zhao S."/>
            <person name="Lieberman T.D."/>
            <person name="Swanson P.K."/>
            <person name="Smith M."/>
            <person name="Roesemann S."/>
            <person name="Alexander J.E."/>
            <person name="Rich S.A."/>
            <person name="Livny J."/>
            <person name="Vlamakis H."/>
            <person name="Clish C."/>
            <person name="Bullock K."/>
            <person name="Deik A."/>
            <person name="Scott J."/>
            <person name="Pierce K.A."/>
            <person name="Xavier R.J."/>
            <person name="Alm E.J."/>
        </authorList>
    </citation>
    <scope>NUCLEOTIDE SEQUENCE [LARGE SCALE GENOMIC DNA]</scope>
    <source>
        <strain evidence="1 3">BIOML-A4</strain>
        <strain evidence="2 4">BIOML-A5</strain>
    </source>
</reference>
<dbReference type="NCBIfam" id="TIGR01484">
    <property type="entry name" value="HAD-SF-IIB"/>
    <property type="match status" value="1"/>
</dbReference>